<evidence type="ECO:0000256" key="16">
    <source>
        <dbReference type="ARBA" id="ARBA00023328"/>
    </source>
</evidence>
<evidence type="ECO:0000313" key="20">
    <source>
        <dbReference type="Proteomes" id="UP000258309"/>
    </source>
</evidence>
<keyword evidence="11" id="KW-0159">Chromosome partition</keyword>
<comment type="similarity">
    <text evidence="4">Belongs to the DASH complex DAD2 family.</text>
</comment>
<dbReference type="Pfam" id="PF08654">
    <property type="entry name" value="DASH_Dad2"/>
    <property type="match status" value="1"/>
</dbReference>
<accession>A0A3E2H9V7</accession>
<dbReference type="STRING" id="5539.A0A3E2H9V7"/>
<dbReference type="GO" id="GO:0051301">
    <property type="term" value="P:cell division"/>
    <property type="evidence" value="ECO:0007669"/>
    <property type="project" value="UniProtKB-KW"/>
</dbReference>
<evidence type="ECO:0000256" key="12">
    <source>
        <dbReference type="ARBA" id="ARBA00022838"/>
    </source>
</evidence>
<evidence type="ECO:0000256" key="11">
    <source>
        <dbReference type="ARBA" id="ARBA00022829"/>
    </source>
</evidence>
<keyword evidence="7" id="KW-0963">Cytoplasm</keyword>
<evidence type="ECO:0000313" key="19">
    <source>
        <dbReference type="EMBL" id="RFU30087.1"/>
    </source>
</evidence>
<evidence type="ECO:0000256" key="3">
    <source>
        <dbReference type="ARBA" id="ARBA00004629"/>
    </source>
</evidence>
<keyword evidence="6" id="KW-0158">Chromosome</keyword>
<evidence type="ECO:0000256" key="4">
    <source>
        <dbReference type="ARBA" id="ARBA00005501"/>
    </source>
</evidence>
<feature type="non-terminal residue" evidence="19">
    <location>
        <position position="1"/>
    </location>
</feature>
<keyword evidence="13" id="KW-0206">Cytoskeleton</keyword>
<keyword evidence="8" id="KW-0132">Cell division</keyword>
<dbReference type="GO" id="GO:0042729">
    <property type="term" value="C:DASH complex"/>
    <property type="evidence" value="ECO:0007669"/>
    <property type="project" value="InterPro"/>
</dbReference>
<organism evidence="19 20">
    <name type="scientific">Scytalidium lignicola</name>
    <name type="common">Hyphomycete</name>
    <dbReference type="NCBI Taxonomy" id="5539"/>
    <lineage>
        <taxon>Eukaryota</taxon>
        <taxon>Fungi</taxon>
        <taxon>Dikarya</taxon>
        <taxon>Ascomycota</taxon>
        <taxon>Pezizomycotina</taxon>
        <taxon>Leotiomycetes</taxon>
        <taxon>Leotiomycetes incertae sedis</taxon>
        <taxon>Scytalidium</taxon>
    </lineage>
</organism>
<dbReference type="GO" id="GO:1990023">
    <property type="term" value="C:mitotic spindle midzone"/>
    <property type="evidence" value="ECO:0007669"/>
    <property type="project" value="TreeGrafter"/>
</dbReference>
<dbReference type="GO" id="GO:0044732">
    <property type="term" value="C:mitotic spindle pole body"/>
    <property type="evidence" value="ECO:0007669"/>
    <property type="project" value="TreeGrafter"/>
</dbReference>
<keyword evidence="10" id="KW-0498">Mitosis</keyword>
<sequence length="150" mass="16031">MSYSSRPLPSHLRQPSTSGNSNTASIGQSPILLARINEKKAELENLKQLRDLSAGLAAQMQMLEQKLQTLSDGTEAIATVLGNWHSVLQAINMASAKIPKPKDAEGAGGEDVVERTPESEVPLPQTLVRIPTEHAPTLQAATSAIENAEE</sequence>
<keyword evidence="20" id="KW-1185">Reference proteome</keyword>
<keyword evidence="16" id="KW-0137">Centromere</keyword>
<dbReference type="GO" id="GO:0000278">
    <property type="term" value="P:mitotic cell cycle"/>
    <property type="evidence" value="ECO:0007669"/>
    <property type="project" value="InterPro"/>
</dbReference>
<comment type="subcellular location">
    <subcellularLocation>
        <location evidence="3">Chromosome</location>
        <location evidence="3">Centromere</location>
        <location evidence="3">Kinetochore</location>
    </subcellularLocation>
    <subcellularLocation>
        <location evidence="2">Cytoplasm</location>
        <location evidence="2">Cytoskeleton</location>
        <location evidence="2">Spindle</location>
    </subcellularLocation>
    <subcellularLocation>
        <location evidence="1">Nucleus</location>
    </subcellularLocation>
</comment>
<dbReference type="PANTHER" id="PTHR28036">
    <property type="entry name" value="DASH COMPLEX SUBUNIT DAD2"/>
    <property type="match status" value="1"/>
</dbReference>
<name>A0A3E2H9V7_SCYLI</name>
<evidence type="ECO:0000256" key="2">
    <source>
        <dbReference type="ARBA" id="ARBA00004186"/>
    </source>
</evidence>
<evidence type="ECO:0000256" key="6">
    <source>
        <dbReference type="ARBA" id="ARBA00022454"/>
    </source>
</evidence>
<evidence type="ECO:0000256" key="13">
    <source>
        <dbReference type="ARBA" id="ARBA00023212"/>
    </source>
</evidence>
<feature type="region of interest" description="Disordered" evidence="18">
    <location>
        <begin position="1"/>
        <end position="28"/>
    </location>
</feature>
<dbReference type="GO" id="GO:0008608">
    <property type="term" value="P:attachment of spindle microtubules to kinetochore"/>
    <property type="evidence" value="ECO:0007669"/>
    <property type="project" value="TreeGrafter"/>
</dbReference>
<dbReference type="AlphaFoldDB" id="A0A3E2H9V7"/>
<evidence type="ECO:0000256" key="10">
    <source>
        <dbReference type="ARBA" id="ARBA00022776"/>
    </source>
</evidence>
<feature type="region of interest" description="Disordered" evidence="18">
    <location>
        <begin position="99"/>
        <end position="123"/>
    </location>
</feature>
<evidence type="ECO:0000256" key="17">
    <source>
        <dbReference type="ARBA" id="ARBA00030568"/>
    </source>
</evidence>
<evidence type="ECO:0000256" key="14">
    <source>
        <dbReference type="ARBA" id="ARBA00023242"/>
    </source>
</evidence>
<keyword evidence="14" id="KW-0539">Nucleus</keyword>
<dbReference type="OMA" id="QAINMAS"/>
<dbReference type="GO" id="GO:0005874">
    <property type="term" value="C:microtubule"/>
    <property type="evidence" value="ECO:0007669"/>
    <property type="project" value="UniProtKB-KW"/>
</dbReference>
<dbReference type="OrthoDB" id="3230169at2759"/>
<dbReference type="EMBL" id="NCSJ02000109">
    <property type="protein sequence ID" value="RFU30087.1"/>
    <property type="molecule type" value="Genomic_DNA"/>
</dbReference>
<evidence type="ECO:0000256" key="18">
    <source>
        <dbReference type="SAM" id="MobiDB-lite"/>
    </source>
</evidence>
<evidence type="ECO:0000256" key="8">
    <source>
        <dbReference type="ARBA" id="ARBA00022618"/>
    </source>
</evidence>
<proteinExistence type="inferred from homology"/>
<evidence type="ECO:0000256" key="15">
    <source>
        <dbReference type="ARBA" id="ARBA00023306"/>
    </source>
</evidence>
<protein>
    <recommendedName>
        <fullName evidence="5">DASH complex subunit DAD2</fullName>
    </recommendedName>
    <alternativeName>
        <fullName evidence="17">Outer kinetochore protein DAD2</fullName>
    </alternativeName>
</protein>
<evidence type="ECO:0000256" key="9">
    <source>
        <dbReference type="ARBA" id="ARBA00022701"/>
    </source>
</evidence>
<dbReference type="InterPro" id="IPR013963">
    <property type="entry name" value="DASH_Dad2"/>
</dbReference>
<feature type="non-terminal residue" evidence="19">
    <location>
        <position position="150"/>
    </location>
</feature>
<evidence type="ECO:0000256" key="7">
    <source>
        <dbReference type="ARBA" id="ARBA00022490"/>
    </source>
</evidence>
<evidence type="ECO:0000256" key="1">
    <source>
        <dbReference type="ARBA" id="ARBA00004123"/>
    </source>
</evidence>
<keyword evidence="15" id="KW-0131">Cell cycle</keyword>
<comment type="caution">
    <text evidence="19">The sequence shown here is derived from an EMBL/GenBank/DDBJ whole genome shotgun (WGS) entry which is preliminary data.</text>
</comment>
<keyword evidence="9" id="KW-0493">Microtubule</keyword>
<reference evidence="19 20" key="1">
    <citation type="submission" date="2018-05" db="EMBL/GenBank/DDBJ databases">
        <title>Draft genome sequence of Scytalidium lignicola DSM 105466, a ubiquitous saprotrophic fungus.</title>
        <authorList>
            <person name="Buettner E."/>
            <person name="Gebauer A.M."/>
            <person name="Hofrichter M."/>
            <person name="Liers C."/>
            <person name="Kellner H."/>
        </authorList>
    </citation>
    <scope>NUCLEOTIDE SEQUENCE [LARGE SCALE GENOMIC DNA]</scope>
    <source>
        <strain evidence="19 20">DSM 105466</strain>
    </source>
</reference>
<dbReference type="Proteomes" id="UP000258309">
    <property type="component" value="Unassembled WGS sequence"/>
</dbReference>
<dbReference type="PANTHER" id="PTHR28036:SF1">
    <property type="entry name" value="DASH COMPLEX SUBUNIT DAD2"/>
    <property type="match status" value="1"/>
</dbReference>
<gene>
    <name evidence="19" type="ORF">B7463_g6236</name>
</gene>
<keyword evidence="12" id="KW-0995">Kinetochore</keyword>
<evidence type="ECO:0000256" key="5">
    <source>
        <dbReference type="ARBA" id="ARBA00020260"/>
    </source>
</evidence>